<dbReference type="Proteomes" id="UP000006462">
    <property type="component" value="Unassembled WGS sequence"/>
</dbReference>
<evidence type="ECO:0000313" key="2">
    <source>
        <dbReference type="EMBL" id="EFB90377.1"/>
    </source>
</evidence>
<organism evidence="2 3">
    <name type="scientific">Pyramidobacter piscolens W5455</name>
    <dbReference type="NCBI Taxonomy" id="352165"/>
    <lineage>
        <taxon>Bacteria</taxon>
        <taxon>Thermotogati</taxon>
        <taxon>Synergistota</taxon>
        <taxon>Synergistia</taxon>
        <taxon>Synergistales</taxon>
        <taxon>Dethiosulfovibrionaceae</taxon>
        <taxon>Pyramidobacter</taxon>
    </lineage>
</organism>
<reference evidence="2 3" key="1">
    <citation type="submission" date="2009-12" db="EMBL/GenBank/DDBJ databases">
        <authorList>
            <person name="Shrivastava S."/>
            <person name="Madupu R."/>
            <person name="Durkin A.S."/>
            <person name="Torralba M."/>
            <person name="Methe B."/>
            <person name="Sutton G.G."/>
            <person name="Strausberg R.L."/>
            <person name="Nelson K.E."/>
        </authorList>
    </citation>
    <scope>NUCLEOTIDE SEQUENCE [LARGE SCALE GENOMIC DNA]</scope>
    <source>
        <strain evidence="2 3">W5455</strain>
    </source>
</reference>
<evidence type="ECO:0000313" key="3">
    <source>
        <dbReference type="Proteomes" id="UP000006462"/>
    </source>
</evidence>
<comment type="caution">
    <text evidence="2">The sequence shown here is derived from an EMBL/GenBank/DDBJ whole genome shotgun (WGS) entry which is preliminary data.</text>
</comment>
<accession>A0ABM9ZU11</accession>
<sequence>MPRVFSAGTERNGNVRRSFEERPRRPEKDSLFYTDSC</sequence>
<dbReference type="EMBL" id="ADFP01000084">
    <property type="protein sequence ID" value="EFB90377.1"/>
    <property type="molecule type" value="Genomic_DNA"/>
</dbReference>
<evidence type="ECO:0000256" key="1">
    <source>
        <dbReference type="SAM" id="MobiDB-lite"/>
    </source>
</evidence>
<feature type="compositionally biased region" description="Basic and acidic residues" evidence="1">
    <location>
        <begin position="17"/>
        <end position="30"/>
    </location>
</feature>
<protein>
    <submittedName>
        <fullName evidence="2">Uncharacterized protein</fullName>
    </submittedName>
</protein>
<proteinExistence type="predicted"/>
<keyword evidence="3" id="KW-1185">Reference proteome</keyword>
<name>A0ABM9ZU11_9BACT</name>
<gene>
    <name evidence="2" type="ORF">HMPREF7215_2267</name>
</gene>
<feature type="region of interest" description="Disordered" evidence="1">
    <location>
        <begin position="1"/>
        <end position="37"/>
    </location>
</feature>